<keyword evidence="5" id="KW-1133">Transmembrane helix</keyword>
<dbReference type="InterPro" id="IPR036396">
    <property type="entry name" value="Cyt_P450_sf"/>
</dbReference>
<dbReference type="Pfam" id="PF00067">
    <property type="entry name" value="p450"/>
    <property type="match status" value="1"/>
</dbReference>
<organism evidence="6 7">
    <name type="scientific">Hibiscus sabdariffa</name>
    <name type="common">roselle</name>
    <dbReference type="NCBI Taxonomy" id="183260"/>
    <lineage>
        <taxon>Eukaryota</taxon>
        <taxon>Viridiplantae</taxon>
        <taxon>Streptophyta</taxon>
        <taxon>Embryophyta</taxon>
        <taxon>Tracheophyta</taxon>
        <taxon>Spermatophyta</taxon>
        <taxon>Magnoliopsida</taxon>
        <taxon>eudicotyledons</taxon>
        <taxon>Gunneridae</taxon>
        <taxon>Pentapetalae</taxon>
        <taxon>rosids</taxon>
        <taxon>malvids</taxon>
        <taxon>Malvales</taxon>
        <taxon>Malvaceae</taxon>
        <taxon>Malvoideae</taxon>
        <taxon>Hibiscus</taxon>
    </lineage>
</organism>
<evidence type="ECO:0000256" key="3">
    <source>
        <dbReference type="ARBA" id="ARBA00023004"/>
    </source>
</evidence>
<name>A0ABR2A8G1_9ROSI</name>
<keyword evidence="3 4" id="KW-0408">Iron</keyword>
<keyword evidence="5" id="KW-0472">Membrane</keyword>
<keyword evidence="7" id="KW-1185">Reference proteome</keyword>
<dbReference type="CDD" id="cd11072">
    <property type="entry name" value="CYP71-like"/>
    <property type="match status" value="1"/>
</dbReference>
<gene>
    <name evidence="6" type="ORF">V6N12_055365</name>
</gene>
<evidence type="ECO:0000256" key="1">
    <source>
        <dbReference type="ARBA" id="ARBA00010617"/>
    </source>
</evidence>
<proteinExistence type="inferred from homology"/>
<evidence type="ECO:0000313" key="6">
    <source>
        <dbReference type="EMBL" id="KAK8489349.1"/>
    </source>
</evidence>
<dbReference type="SUPFAM" id="SSF48264">
    <property type="entry name" value="Cytochrome P450"/>
    <property type="match status" value="1"/>
</dbReference>
<protein>
    <recommendedName>
        <fullName evidence="8">Cytochrome P450</fullName>
    </recommendedName>
</protein>
<evidence type="ECO:0000256" key="4">
    <source>
        <dbReference type="RuleBase" id="RU000461"/>
    </source>
</evidence>
<dbReference type="PRINTS" id="PR00463">
    <property type="entry name" value="EP450I"/>
</dbReference>
<dbReference type="EMBL" id="JBBPBM010000929">
    <property type="protein sequence ID" value="KAK8489349.1"/>
    <property type="molecule type" value="Genomic_DNA"/>
</dbReference>
<keyword evidence="2 4" id="KW-0479">Metal-binding</keyword>
<keyword evidence="5" id="KW-0812">Transmembrane</keyword>
<feature type="transmembrane region" description="Helical" evidence="5">
    <location>
        <begin position="6"/>
        <end position="24"/>
    </location>
</feature>
<comment type="caution">
    <text evidence="6">The sequence shown here is derived from an EMBL/GenBank/DDBJ whole genome shotgun (WGS) entry which is preliminary data.</text>
</comment>
<dbReference type="Gene3D" id="1.10.630.10">
    <property type="entry name" value="Cytochrome P450"/>
    <property type="match status" value="1"/>
</dbReference>
<dbReference type="PRINTS" id="PR00385">
    <property type="entry name" value="P450"/>
</dbReference>
<evidence type="ECO:0008006" key="8">
    <source>
        <dbReference type="Google" id="ProtNLM"/>
    </source>
</evidence>
<dbReference type="InterPro" id="IPR017972">
    <property type="entry name" value="Cyt_P450_CS"/>
</dbReference>
<evidence type="ECO:0000313" key="7">
    <source>
        <dbReference type="Proteomes" id="UP001472677"/>
    </source>
</evidence>
<accession>A0ABR2A8G1</accession>
<dbReference type="PANTHER" id="PTHR47955:SF15">
    <property type="entry name" value="CYTOCHROME P450 71A2-LIKE"/>
    <property type="match status" value="1"/>
</dbReference>
<sequence>MAELSPLFPLLILIFSIFIWLKLAKRNNLKLPPSPPKLPIIGNIHQLGKLPHRSLRDLSRNYGPLLLLRLGHKLTLLVSSADMVKEIVKNHDVVFSNRPKTTATDILHYGTKDFGFAPYGEYWKQVKKISVLELFSHRRVQSFQFVRDEEVGVIIDKIRGACRKGESVNLSDMFLFVSNNIVSRCVISRKIEEDGGTCSKMGLLARRSAVLLTSFCVGDMFPYLRWLDNLTGLIPNLKALSRELDAYFDQIIEEHEASRSNNGEVTGKKDFVSSIFQLQQDGMLDMDLTEDNTKANLLDMFVAGIDTTASSAEWLMSELLKHPEAMNKLQQEVRDVVGKKSKVEMEDISKMNYLKCVVKETLRLHPVAPLLVPRQTSASVELGEYYIPSNTTVLINAWAIQRDPEWWENPEEFMPGRFEHSNVDFKGEDFQFIPFGAGRRSCPGLQFGVASIEHMIANLVYWFDWKLADGEIAENFDMSEVYGLAVTRKTPLHVLPVLYSHQDSVQVET</sequence>
<comment type="similarity">
    <text evidence="1 4">Belongs to the cytochrome P450 family.</text>
</comment>
<keyword evidence="4" id="KW-0349">Heme</keyword>
<evidence type="ECO:0000256" key="5">
    <source>
        <dbReference type="SAM" id="Phobius"/>
    </source>
</evidence>
<dbReference type="PANTHER" id="PTHR47955">
    <property type="entry name" value="CYTOCHROME P450 FAMILY 71 PROTEIN"/>
    <property type="match status" value="1"/>
</dbReference>
<reference evidence="6 7" key="1">
    <citation type="journal article" date="2024" name="G3 (Bethesda)">
        <title>Genome assembly of Hibiscus sabdariffa L. provides insights into metabolisms of medicinal natural products.</title>
        <authorList>
            <person name="Kim T."/>
        </authorList>
    </citation>
    <scope>NUCLEOTIDE SEQUENCE [LARGE SCALE GENOMIC DNA]</scope>
    <source>
        <strain evidence="6">TK-2024</strain>
        <tissue evidence="6">Old leaves</tissue>
    </source>
</reference>
<dbReference type="InterPro" id="IPR002401">
    <property type="entry name" value="Cyt_P450_E_grp-I"/>
</dbReference>
<dbReference type="InterPro" id="IPR001128">
    <property type="entry name" value="Cyt_P450"/>
</dbReference>
<keyword evidence="4" id="KW-0560">Oxidoreductase</keyword>
<dbReference type="PROSITE" id="PS00086">
    <property type="entry name" value="CYTOCHROME_P450"/>
    <property type="match status" value="1"/>
</dbReference>
<dbReference type="Proteomes" id="UP001472677">
    <property type="component" value="Unassembled WGS sequence"/>
</dbReference>
<keyword evidence="4" id="KW-0503">Monooxygenase</keyword>
<evidence type="ECO:0000256" key="2">
    <source>
        <dbReference type="ARBA" id="ARBA00022723"/>
    </source>
</evidence>